<dbReference type="Proteomes" id="UP000249898">
    <property type="component" value="Chromosome"/>
</dbReference>
<evidence type="ECO:0000313" key="3">
    <source>
        <dbReference type="EMBL" id="AWY00361.1"/>
    </source>
</evidence>
<dbReference type="InterPro" id="IPR011856">
    <property type="entry name" value="tRNA_endonuc-like_dom_sf"/>
</dbReference>
<dbReference type="REBASE" id="253883">
    <property type="entry name" value="S1.MprAceLVI"/>
</dbReference>
<protein>
    <recommendedName>
        <fullName evidence="5">Cytoplasmic protein</fullName>
    </recommendedName>
</protein>
<feature type="domain" description="YhcG N-terminal" evidence="2">
    <location>
        <begin position="24"/>
        <end position="159"/>
    </location>
</feature>
<dbReference type="PANTHER" id="PTHR30547">
    <property type="entry name" value="UNCHARACTERIZED PROTEIN YHCG-RELATED"/>
    <property type="match status" value="1"/>
</dbReference>
<dbReference type="InterPro" id="IPR053148">
    <property type="entry name" value="PD-DEXK-like_domain"/>
</dbReference>
<evidence type="ECO:0000259" key="1">
    <source>
        <dbReference type="Pfam" id="PF06250"/>
    </source>
</evidence>
<dbReference type="PANTHER" id="PTHR30547:SF5">
    <property type="entry name" value="NUCLEASE YHCG-RELATED"/>
    <property type="match status" value="1"/>
</dbReference>
<accession>A0A2Z4PRZ6</accession>
<name>A0A2Z4PRZ6_9GAMM</name>
<dbReference type="Pfam" id="PF06250">
    <property type="entry name" value="YhcG_C"/>
    <property type="match status" value="1"/>
</dbReference>
<evidence type="ECO:0000259" key="2">
    <source>
        <dbReference type="Pfam" id="PF17761"/>
    </source>
</evidence>
<dbReference type="GO" id="GO:0003676">
    <property type="term" value="F:nucleic acid binding"/>
    <property type="evidence" value="ECO:0007669"/>
    <property type="project" value="InterPro"/>
</dbReference>
<dbReference type="OrthoDB" id="9801263at2"/>
<dbReference type="InterPro" id="IPR009362">
    <property type="entry name" value="YhcG_C"/>
</dbReference>
<dbReference type="Gene3D" id="3.40.1350.10">
    <property type="match status" value="1"/>
</dbReference>
<dbReference type="RefSeq" id="WP_112137929.1">
    <property type="nucleotide sequence ID" value="NZ_CP016181.1"/>
</dbReference>
<evidence type="ECO:0000313" key="4">
    <source>
        <dbReference type="Proteomes" id="UP000249898"/>
    </source>
</evidence>
<sequence>MTNSTQKSHEKQITQTSEQLFKTLQSAIKDVKKQVSTQVNSALTLLYWHIGKQIYNELLQQQRAEYGQAIVKALSRKLTDEFGKGFNYSALTRMQKFYSAFPEEPIVATLSQQLNWSHIVLLLPIKDPLAQRFYAQMAVNDHWSVRTLRNRIDSMLFERTALSKKPDELIQQELAQLENQQLTPNLLLKDPYLLDFLDLKDHYLEKDLEDGILRELECFLLELGNGFSFIARQHRVQIGQEDFYIDLLFYNRKLKRLVALDLKLGKFKAAYKGQMELYLRYLAKYEQQPDELAPLGIILCANKDQEQVELLELDRTDIHVGEYLTALPSKEQLQNKLHQVMASRLDAVSDATDLAKGE</sequence>
<dbReference type="InterPro" id="IPR041527">
    <property type="entry name" value="YhcG_N"/>
</dbReference>
<feature type="domain" description="YhcG PDDEXK nuclease" evidence="1">
    <location>
        <begin position="187"/>
        <end position="337"/>
    </location>
</feature>
<evidence type="ECO:0008006" key="5">
    <source>
        <dbReference type="Google" id="ProtNLM"/>
    </source>
</evidence>
<reference evidence="3 4" key="1">
    <citation type="submission" date="2016-06" db="EMBL/GenBank/DDBJ databases">
        <title>The sequenced genome of the ice-adhering bacterium Marinomonas primoryensis, from Antarctica.</title>
        <authorList>
            <person name="Graham L."/>
            <person name="Vance T.D.R."/>
            <person name="Davies P.L."/>
        </authorList>
    </citation>
    <scope>NUCLEOTIDE SEQUENCE [LARGE SCALE GENOMIC DNA]</scope>
    <source>
        <strain evidence="3 4">AceL</strain>
    </source>
</reference>
<dbReference type="Pfam" id="PF17761">
    <property type="entry name" value="DUF1016_N"/>
    <property type="match status" value="1"/>
</dbReference>
<gene>
    <name evidence="3" type="ORF">A8139_10375</name>
</gene>
<dbReference type="AlphaFoldDB" id="A0A2Z4PRZ6"/>
<proteinExistence type="predicted"/>
<dbReference type="EMBL" id="CP016181">
    <property type="protein sequence ID" value="AWY00361.1"/>
    <property type="molecule type" value="Genomic_DNA"/>
</dbReference>
<organism evidence="3 4">
    <name type="scientific">Marinomonas primoryensis</name>
    <dbReference type="NCBI Taxonomy" id="178399"/>
    <lineage>
        <taxon>Bacteria</taxon>
        <taxon>Pseudomonadati</taxon>
        <taxon>Pseudomonadota</taxon>
        <taxon>Gammaproteobacteria</taxon>
        <taxon>Oceanospirillales</taxon>
        <taxon>Oceanospirillaceae</taxon>
        <taxon>Marinomonas</taxon>
    </lineage>
</organism>